<evidence type="ECO:0000313" key="2">
    <source>
        <dbReference type="Proteomes" id="UP000663020"/>
    </source>
</evidence>
<accession>A0A866D1Y8</accession>
<name>A0A866D1Y8_9CAUD</name>
<gene>
    <name evidence="1" type="ORF">Atoyac15_21</name>
</gene>
<reference evidence="1 2" key="1">
    <citation type="journal article" date="2020" name="bioRxiv">
        <title>Dynamics of infection in a novel group of promiscuous phages and hosts of multiple bacterial genera retrieved from river communities.</title>
        <authorList>
            <person name="Cazares D."/>
            <person name="Cazares A."/>
            <person name="Figueroa W."/>
            <person name="Guarneros G."/>
            <person name="Edwards R.A."/>
            <person name="Vinuesa P."/>
        </authorList>
    </citation>
    <scope>NUCLEOTIDE SEQUENCE [LARGE SCALE GENOMIC DNA]</scope>
</reference>
<sequence>MRVDITLELGPVALAQFTAELYRQGINFKVTCLGDSMYQISYTGY</sequence>
<organism evidence="1 2">
    <name type="scientific">Aeromonas phage Atoyac15</name>
    <dbReference type="NCBI Taxonomy" id="2767551"/>
    <lineage>
        <taxon>Viruses</taxon>
        <taxon>Duplodnaviria</taxon>
        <taxon>Heunggongvirae</taxon>
        <taxon>Uroviricota</taxon>
        <taxon>Caudoviricetes</taxon>
        <taxon>Autographivirales</taxon>
        <taxon>Autonotataviridae</taxon>
        <taxon>Melnykvirinae</taxon>
        <taxon>Atoyacvirus</taxon>
        <taxon>Atoyacvirus atoyac15</taxon>
    </lineage>
</organism>
<protein>
    <submittedName>
        <fullName evidence="1">Uncharacterized protein</fullName>
    </submittedName>
</protein>
<evidence type="ECO:0000313" key="1">
    <source>
        <dbReference type="EMBL" id="QOC54385.1"/>
    </source>
</evidence>
<dbReference type="EMBL" id="MT682390">
    <property type="protein sequence ID" value="QOC54385.1"/>
    <property type="molecule type" value="Genomic_DNA"/>
</dbReference>
<proteinExistence type="predicted"/>
<keyword evidence="2" id="KW-1185">Reference proteome</keyword>
<dbReference type="Proteomes" id="UP000663020">
    <property type="component" value="Segment"/>
</dbReference>